<dbReference type="KEGG" id="halz:E5139_11585"/>
<evidence type="ECO:0000313" key="3">
    <source>
        <dbReference type="EMBL" id="QCD66254.1"/>
    </source>
</evidence>
<dbReference type="Gene3D" id="3.40.190.10">
    <property type="entry name" value="Periplasmic binding protein-like II"/>
    <property type="match status" value="2"/>
</dbReference>
<evidence type="ECO:0000256" key="1">
    <source>
        <dbReference type="ARBA" id="ARBA00022729"/>
    </source>
</evidence>
<dbReference type="CDD" id="cd13624">
    <property type="entry name" value="PBP2_Arg_Lys_His"/>
    <property type="match status" value="1"/>
</dbReference>
<dbReference type="SMART" id="SM00062">
    <property type="entry name" value="PBPb"/>
    <property type="match status" value="1"/>
</dbReference>
<dbReference type="PANTHER" id="PTHR35936">
    <property type="entry name" value="MEMBRANE-BOUND LYTIC MUREIN TRANSGLYCOSYLASE F"/>
    <property type="match status" value="1"/>
</dbReference>
<protein>
    <submittedName>
        <fullName evidence="3">Transporter substrate-binding domain-containing protein</fullName>
    </submittedName>
</protein>
<dbReference type="EMBL" id="CP039375">
    <property type="protein sequence ID" value="QCD66254.1"/>
    <property type="molecule type" value="Genomic_DNA"/>
</dbReference>
<reference evidence="3 4" key="2">
    <citation type="submission" date="2019-04" db="EMBL/GenBank/DDBJ databases">
        <authorList>
            <person name="Yang S."/>
            <person name="Wei W."/>
        </authorList>
    </citation>
    <scope>NUCLEOTIDE SEQUENCE [LARGE SCALE GENOMIC DNA]</scope>
    <source>
        <strain evidence="4">ZP60</strain>
    </source>
</reference>
<sequence>MPITAVGMIDHPEQARNVQQWLYRSIGMARTYSMDRRAYMKTVGALGATTAIAGCSSSEENTETIVPGTNSGFPPFEYTEDGELVGFDIELAETVIDRAGYEVGEWQDIAFESLIPSVLDGDIDLIAAGMTIGPDRQEQIDFTDPYWESSQAVLVQEGGEFQPESVEDLEGVRVGAQGGTTGEGEAEALVEDGLVAEDDLRRYDNYTLAAQDLENGNVDAVIVDEPVAGSFAGDRAVAIAFVIDTGEQFGMGMRPDDERLSDLNDALAELRDDGTYDELVGEWFE</sequence>
<dbReference type="PANTHER" id="PTHR35936:SF17">
    <property type="entry name" value="ARGININE-BINDING EXTRACELLULAR PROTEIN ARTP"/>
    <property type="match status" value="1"/>
</dbReference>
<dbReference type="InterPro" id="IPR001638">
    <property type="entry name" value="Solute-binding_3/MltF_N"/>
</dbReference>
<name>A0A4D6KDY6_9EURY</name>
<dbReference type="AlphaFoldDB" id="A0A4D6KDY6"/>
<evidence type="ECO:0000313" key="4">
    <source>
        <dbReference type="Proteomes" id="UP000297053"/>
    </source>
</evidence>
<reference evidence="3 4" key="1">
    <citation type="submission" date="2019-04" db="EMBL/GenBank/DDBJ databases">
        <title>Complete genome sequence of Arthrobacter sp. ZXY-2 associated with effective atrazine degradation and salt adaptation.</title>
        <authorList>
            <person name="Zhao X."/>
        </authorList>
    </citation>
    <scope>NUCLEOTIDE SEQUENCE [LARGE SCALE GENOMIC DNA]</scope>
    <source>
        <strain evidence="4">ZP60</strain>
    </source>
</reference>
<dbReference type="Pfam" id="PF00497">
    <property type="entry name" value="SBP_bac_3"/>
    <property type="match status" value="1"/>
</dbReference>
<dbReference type="Proteomes" id="UP000297053">
    <property type="component" value="Chromosome"/>
</dbReference>
<accession>A0A4D6KDY6</accession>
<keyword evidence="1" id="KW-0732">Signal</keyword>
<evidence type="ECO:0000259" key="2">
    <source>
        <dbReference type="SMART" id="SM00062"/>
    </source>
</evidence>
<feature type="domain" description="Solute-binding protein family 3/N-terminal" evidence="2">
    <location>
        <begin position="64"/>
        <end position="285"/>
    </location>
</feature>
<organism evidence="3 4">
    <name type="scientific">Halomicrobium mukohataei</name>
    <dbReference type="NCBI Taxonomy" id="57705"/>
    <lineage>
        <taxon>Archaea</taxon>
        <taxon>Methanobacteriati</taxon>
        <taxon>Methanobacteriota</taxon>
        <taxon>Stenosarchaea group</taxon>
        <taxon>Halobacteria</taxon>
        <taxon>Halobacteriales</taxon>
        <taxon>Haloarculaceae</taxon>
        <taxon>Halomicrobium</taxon>
    </lineage>
</organism>
<dbReference type="SUPFAM" id="SSF53850">
    <property type="entry name" value="Periplasmic binding protein-like II"/>
    <property type="match status" value="1"/>
</dbReference>
<gene>
    <name evidence="3" type="ORF">E5139_11585</name>
</gene>
<proteinExistence type="predicted"/>